<dbReference type="Proteomes" id="UP000075882">
    <property type="component" value="Unassembled WGS sequence"/>
</dbReference>
<evidence type="ECO:0000256" key="3">
    <source>
        <dbReference type="ARBA" id="ARBA00008779"/>
    </source>
</evidence>
<keyword evidence="9" id="KW-1015">Disulfide bond</keyword>
<sequence>MWRCKVRLLLSLLCLTFLISTTATQRPPDQPNVLLIILDDFRPVINYGYGDGNAITVNIDRLVQQGFFFQNAFAQQALCAPSRNSMLTGRRPDTVRLYDFYSYWRQTSGNYTTLPQYFKQHGYRTHSVGKVFHPGASSNFTDDFPLSWSEPAFHPLTDEYSNAAVCIDPADGRLKRNLLCPVRLETQPLHTLPDIESTEEAKRFLSTVGLSQPYFLAVGYRKPHIPFRIPAKYLGLHPVAKFATLDLDYPPYGLPTVAWSSYLDVRNRDDFRQLNVSFPFGPVPDDFKLRIRQHYYAAVTFVDELIGELLQEVDLSRTIVALTSDHGWALGEHGEWAKYSNYDAAVRIPLVIRAPGMQTHHQQKIDNVVELLDLYSTLVDLAGLPPVPRCDEQRPHKATTCTEGKSLVPLMQRNSTADGENDGDEWIAYSQYPRPGTYPSLFPNSDEPKLRHIKIMGYSMRTDRFRYTAWIKFNPDYFKRDWSTIYGEELYDHWIDPQENMNLIDRAPLATVKDALRAKLQEKFP</sequence>
<evidence type="ECO:0000256" key="14">
    <source>
        <dbReference type="ARBA" id="ARBA00062513"/>
    </source>
</evidence>
<dbReference type="InterPro" id="IPR024607">
    <property type="entry name" value="Sulfatase_CS"/>
</dbReference>
<dbReference type="SUPFAM" id="SSF53649">
    <property type="entry name" value="Alkaline phosphatase-like"/>
    <property type="match status" value="1"/>
</dbReference>
<evidence type="ECO:0000313" key="20">
    <source>
        <dbReference type="EnsemblMetazoa" id="ACOM031300-PA.1"/>
    </source>
</evidence>
<comment type="similarity">
    <text evidence="3">Belongs to the sulfatase family.</text>
</comment>
<keyword evidence="5 18" id="KW-0732">Signal</keyword>
<dbReference type="Gene3D" id="3.40.720.10">
    <property type="entry name" value="Alkaline Phosphatase, subunit A"/>
    <property type="match status" value="1"/>
</dbReference>
<dbReference type="PANTHER" id="PTHR45953">
    <property type="entry name" value="IDURONATE 2-SULFATASE"/>
    <property type="match status" value="1"/>
</dbReference>
<evidence type="ECO:0000256" key="9">
    <source>
        <dbReference type="ARBA" id="ARBA00023157"/>
    </source>
</evidence>
<evidence type="ECO:0000256" key="13">
    <source>
        <dbReference type="ARBA" id="ARBA00056350"/>
    </source>
</evidence>
<evidence type="ECO:0000256" key="10">
    <source>
        <dbReference type="ARBA" id="ARBA00023180"/>
    </source>
</evidence>
<evidence type="ECO:0000256" key="15">
    <source>
        <dbReference type="ARBA" id="ARBA00066413"/>
    </source>
</evidence>
<dbReference type="EnsemblMetazoa" id="ACOM031300-RA">
    <property type="protein sequence ID" value="ACOM031300-PA.1"/>
    <property type="gene ID" value="ACOM031300"/>
</dbReference>
<keyword evidence="11" id="KW-0458">Lysosome</keyword>
<dbReference type="VEuPathDB" id="VectorBase:ACON2_031260"/>
<dbReference type="GO" id="GO:0046872">
    <property type="term" value="F:metal ion binding"/>
    <property type="evidence" value="ECO:0007669"/>
    <property type="project" value="UniProtKB-KW"/>
</dbReference>
<dbReference type="AlphaFoldDB" id="A0A8W7PG61"/>
<proteinExistence type="inferred from homology"/>
<dbReference type="InterPro" id="IPR035874">
    <property type="entry name" value="IDS"/>
</dbReference>
<dbReference type="GO" id="GO:0004423">
    <property type="term" value="F:iduronate-2-sulfatase activity"/>
    <property type="evidence" value="ECO:0007669"/>
    <property type="project" value="UniProtKB-EC"/>
</dbReference>
<feature type="domain" description="Sulfatase N-terminal" evidence="19">
    <location>
        <begin position="31"/>
        <end position="383"/>
    </location>
</feature>
<evidence type="ECO:0000259" key="19">
    <source>
        <dbReference type="Pfam" id="PF00884"/>
    </source>
</evidence>
<dbReference type="Pfam" id="PF00884">
    <property type="entry name" value="Sulfatase"/>
    <property type="match status" value="1"/>
</dbReference>
<evidence type="ECO:0000256" key="4">
    <source>
        <dbReference type="ARBA" id="ARBA00022723"/>
    </source>
</evidence>
<dbReference type="PROSITE" id="PS00523">
    <property type="entry name" value="SULFATASE_1"/>
    <property type="match status" value="1"/>
</dbReference>
<name>A0A8W7PG61_ANOCL</name>
<evidence type="ECO:0000256" key="2">
    <source>
        <dbReference type="ARBA" id="ARBA00004371"/>
    </source>
</evidence>
<keyword evidence="7" id="KW-0106">Calcium</keyword>
<accession>A0A8W7PG61</accession>
<evidence type="ECO:0000256" key="11">
    <source>
        <dbReference type="ARBA" id="ARBA00023228"/>
    </source>
</evidence>
<comment type="cofactor">
    <cofactor evidence="1">
        <name>Ca(2+)</name>
        <dbReference type="ChEBI" id="CHEBI:29108"/>
    </cofactor>
</comment>
<dbReference type="FunFam" id="3.40.720.10:FF:000027">
    <property type="entry name" value="iduronate 2-sulfatase"/>
    <property type="match status" value="1"/>
</dbReference>
<comment type="catalytic activity">
    <reaction evidence="12">
        <text>Hydrolysis of the 2-sulfate groups of the L-iduronate 2-sulfate units of dermatan sulfate, heparan sulfate and heparin.</text>
        <dbReference type="EC" id="3.1.6.13"/>
    </reaction>
</comment>
<keyword evidence="4" id="KW-0479">Metal-binding</keyword>
<keyword evidence="8" id="KW-0865">Zymogen</keyword>
<evidence type="ECO:0000256" key="16">
    <source>
        <dbReference type="ARBA" id="ARBA00068336"/>
    </source>
</evidence>
<dbReference type="CDD" id="cd16030">
    <property type="entry name" value="iduronate-2-sulfatase"/>
    <property type="match status" value="1"/>
</dbReference>
<organism evidence="20">
    <name type="scientific">Anopheles coluzzii</name>
    <name type="common">African malaria mosquito</name>
    <dbReference type="NCBI Taxonomy" id="1518534"/>
    <lineage>
        <taxon>Eukaryota</taxon>
        <taxon>Metazoa</taxon>
        <taxon>Ecdysozoa</taxon>
        <taxon>Arthropoda</taxon>
        <taxon>Hexapoda</taxon>
        <taxon>Insecta</taxon>
        <taxon>Pterygota</taxon>
        <taxon>Neoptera</taxon>
        <taxon>Endopterygota</taxon>
        <taxon>Diptera</taxon>
        <taxon>Nematocera</taxon>
        <taxon>Culicoidea</taxon>
        <taxon>Culicidae</taxon>
        <taxon>Anophelinae</taxon>
        <taxon>Anopheles</taxon>
    </lineage>
</organism>
<dbReference type="EC" id="3.1.6.13" evidence="15"/>
<evidence type="ECO:0000256" key="7">
    <source>
        <dbReference type="ARBA" id="ARBA00022837"/>
    </source>
</evidence>
<protein>
    <recommendedName>
        <fullName evidence="16">Iduronate 2-sulfatase</fullName>
        <ecNumber evidence="15">3.1.6.13</ecNumber>
    </recommendedName>
    <alternativeName>
        <fullName evidence="17">Alpha-L-iduronate sulfate sulfatase</fullName>
    </alternativeName>
</protein>
<dbReference type="GO" id="GO:1901136">
    <property type="term" value="P:carbohydrate derivative catabolic process"/>
    <property type="evidence" value="ECO:0007669"/>
    <property type="project" value="UniProtKB-ARBA"/>
</dbReference>
<dbReference type="PANTHER" id="PTHR45953:SF1">
    <property type="entry name" value="IDURONATE 2-SULFATASE"/>
    <property type="match status" value="1"/>
</dbReference>
<dbReference type="InterPro" id="IPR000917">
    <property type="entry name" value="Sulfatase_N"/>
</dbReference>
<evidence type="ECO:0000256" key="1">
    <source>
        <dbReference type="ARBA" id="ARBA00001913"/>
    </source>
</evidence>
<comment type="function">
    <text evidence="13">Lysosomal enzyme involved in the degradation pathway of dermatan sulfate and heparan sulfate.</text>
</comment>
<evidence type="ECO:0000256" key="5">
    <source>
        <dbReference type="ARBA" id="ARBA00022729"/>
    </source>
</evidence>
<dbReference type="InterPro" id="IPR017850">
    <property type="entry name" value="Alkaline_phosphatase_core_sf"/>
</dbReference>
<evidence type="ECO:0000256" key="17">
    <source>
        <dbReference type="ARBA" id="ARBA00081076"/>
    </source>
</evidence>
<feature type="chain" id="PRO_5036482852" description="Iduronate 2-sulfatase" evidence="18">
    <location>
        <begin position="25"/>
        <end position="525"/>
    </location>
</feature>
<reference evidence="20" key="1">
    <citation type="submission" date="2022-08" db="UniProtKB">
        <authorList>
            <consortium name="EnsemblMetazoa"/>
        </authorList>
    </citation>
    <scope>IDENTIFICATION</scope>
</reference>
<evidence type="ECO:0000256" key="6">
    <source>
        <dbReference type="ARBA" id="ARBA00022801"/>
    </source>
</evidence>
<evidence type="ECO:0000256" key="12">
    <source>
        <dbReference type="ARBA" id="ARBA00050460"/>
    </source>
</evidence>
<keyword evidence="10" id="KW-0325">Glycoprotein</keyword>
<comment type="subunit">
    <text evidence="14">Monomer. The 58-kDa mature form is composed of two chains resulting from proteolitic processing, the 42-kDa chain and the 14-kDa chain that remain stably associated and form the 58-kDa intermediate form which is enzymatically active.</text>
</comment>
<evidence type="ECO:0000256" key="8">
    <source>
        <dbReference type="ARBA" id="ARBA00023145"/>
    </source>
</evidence>
<comment type="subcellular location">
    <subcellularLocation>
        <location evidence="2">Lysosome</location>
    </subcellularLocation>
</comment>
<dbReference type="GO" id="GO:0043202">
    <property type="term" value="C:lysosomal lumen"/>
    <property type="evidence" value="ECO:0007669"/>
    <property type="project" value="UniProtKB-ARBA"/>
</dbReference>
<keyword evidence="6" id="KW-0378">Hydrolase</keyword>
<feature type="signal peptide" evidence="18">
    <location>
        <begin position="1"/>
        <end position="24"/>
    </location>
</feature>
<evidence type="ECO:0000256" key="18">
    <source>
        <dbReference type="SAM" id="SignalP"/>
    </source>
</evidence>
<dbReference type="PROSITE" id="PS00149">
    <property type="entry name" value="SULFATASE_2"/>
    <property type="match status" value="1"/>
</dbReference>